<gene>
    <name evidence="1" type="ORF">CGOC_LOCUS5276</name>
</gene>
<reference evidence="1 2" key="1">
    <citation type="submission" date="2018-11" db="EMBL/GenBank/DDBJ databases">
        <authorList>
            <consortium name="Pathogen Informatics"/>
        </authorList>
    </citation>
    <scope>NUCLEOTIDE SEQUENCE [LARGE SCALE GENOMIC DNA]</scope>
</reference>
<protein>
    <submittedName>
        <fullName evidence="1">Uncharacterized protein</fullName>
    </submittedName>
</protein>
<dbReference type="Proteomes" id="UP000271889">
    <property type="component" value="Unassembled WGS sequence"/>
</dbReference>
<organism evidence="1 2">
    <name type="scientific">Cylicostephanus goldi</name>
    <name type="common">Nematode worm</name>
    <dbReference type="NCBI Taxonomy" id="71465"/>
    <lineage>
        <taxon>Eukaryota</taxon>
        <taxon>Metazoa</taxon>
        <taxon>Ecdysozoa</taxon>
        <taxon>Nematoda</taxon>
        <taxon>Chromadorea</taxon>
        <taxon>Rhabditida</taxon>
        <taxon>Rhabditina</taxon>
        <taxon>Rhabditomorpha</taxon>
        <taxon>Strongyloidea</taxon>
        <taxon>Strongylidae</taxon>
        <taxon>Cylicostephanus</taxon>
    </lineage>
</organism>
<accession>A0A3P6T6D3</accession>
<keyword evidence="2" id="KW-1185">Reference proteome</keyword>
<dbReference type="EMBL" id="UYRV01015761">
    <property type="protein sequence ID" value="VDK61328.1"/>
    <property type="molecule type" value="Genomic_DNA"/>
</dbReference>
<evidence type="ECO:0000313" key="1">
    <source>
        <dbReference type="EMBL" id="VDK61328.1"/>
    </source>
</evidence>
<evidence type="ECO:0000313" key="2">
    <source>
        <dbReference type="Proteomes" id="UP000271889"/>
    </source>
</evidence>
<name>A0A3P6T6D3_CYLGO</name>
<dbReference type="AlphaFoldDB" id="A0A3P6T6D3"/>
<sequence>MVLDTVFKGTEIRPGDWFYASVKLFPDLFRGVEPIYMVKKIVDLSAPLAFTECFMNEIKVRLMQFQSFRRNLCLAKDLVITNESWKSLNQYASTVTERGEGREWGRHWTSKNFKVFYRIIKVRKWLLHTCE</sequence>
<proteinExistence type="predicted"/>